<dbReference type="RefSeq" id="WP_379665229.1">
    <property type="nucleotide sequence ID" value="NZ_JBHULH010000001.1"/>
</dbReference>
<dbReference type="PROSITE" id="PS51257">
    <property type="entry name" value="PROKAR_LIPOPROTEIN"/>
    <property type="match status" value="1"/>
</dbReference>
<keyword evidence="2" id="KW-1185">Reference proteome</keyword>
<proteinExistence type="predicted"/>
<name>A0ABW5LNW2_9FLAO</name>
<sequence length="72" mass="8262">MGTRPLVKTLILCLFLWGACKTKEPPKEEPIVSEAVIQEVYICPMECENGMNYYMEGKCDICHINLIQKEKP</sequence>
<dbReference type="Proteomes" id="UP001597508">
    <property type="component" value="Unassembled WGS sequence"/>
</dbReference>
<accession>A0ABW5LNW2</accession>
<organism evidence="1 2">
    <name type="scientific">Pseudotenacibaculum haliotis</name>
    <dbReference type="NCBI Taxonomy" id="1862138"/>
    <lineage>
        <taxon>Bacteria</taxon>
        <taxon>Pseudomonadati</taxon>
        <taxon>Bacteroidota</taxon>
        <taxon>Flavobacteriia</taxon>
        <taxon>Flavobacteriales</taxon>
        <taxon>Flavobacteriaceae</taxon>
        <taxon>Pseudotenacibaculum</taxon>
    </lineage>
</organism>
<reference evidence="2" key="1">
    <citation type="journal article" date="2019" name="Int. J. Syst. Evol. Microbiol.">
        <title>The Global Catalogue of Microorganisms (GCM) 10K type strain sequencing project: providing services to taxonomists for standard genome sequencing and annotation.</title>
        <authorList>
            <consortium name="The Broad Institute Genomics Platform"/>
            <consortium name="The Broad Institute Genome Sequencing Center for Infectious Disease"/>
            <person name="Wu L."/>
            <person name="Ma J."/>
        </authorList>
    </citation>
    <scope>NUCLEOTIDE SEQUENCE [LARGE SCALE GENOMIC DNA]</scope>
    <source>
        <strain evidence="2">KCTC 52127</strain>
    </source>
</reference>
<evidence type="ECO:0000313" key="2">
    <source>
        <dbReference type="Proteomes" id="UP001597508"/>
    </source>
</evidence>
<dbReference type="EMBL" id="JBHULH010000001">
    <property type="protein sequence ID" value="MFD2566523.1"/>
    <property type="molecule type" value="Genomic_DNA"/>
</dbReference>
<protein>
    <submittedName>
        <fullName evidence="1">Uncharacterized protein</fullName>
    </submittedName>
</protein>
<evidence type="ECO:0000313" key="1">
    <source>
        <dbReference type="EMBL" id="MFD2566523.1"/>
    </source>
</evidence>
<comment type="caution">
    <text evidence="1">The sequence shown here is derived from an EMBL/GenBank/DDBJ whole genome shotgun (WGS) entry which is preliminary data.</text>
</comment>
<gene>
    <name evidence="1" type="ORF">ACFSRZ_04015</name>
</gene>